<evidence type="ECO:0000313" key="2">
    <source>
        <dbReference type="Proteomes" id="UP000033423"/>
    </source>
</evidence>
<organism evidence="1 2">
    <name type="scientific">Candidatus Magnetobacterium bavaricum</name>
    <dbReference type="NCBI Taxonomy" id="29290"/>
    <lineage>
        <taxon>Bacteria</taxon>
        <taxon>Pseudomonadati</taxon>
        <taxon>Nitrospirota</taxon>
        <taxon>Thermodesulfovibrionia</taxon>
        <taxon>Thermodesulfovibrionales</taxon>
        <taxon>Candidatus Magnetobacteriaceae</taxon>
        <taxon>Candidatus Magnetobacterium</taxon>
    </lineage>
</organism>
<dbReference type="Proteomes" id="UP000033423">
    <property type="component" value="Unassembled WGS sequence"/>
</dbReference>
<dbReference type="EMBL" id="LACI01001432">
    <property type="protein sequence ID" value="KJU84481.1"/>
    <property type="molecule type" value="Genomic_DNA"/>
</dbReference>
<name>A0A0F3GRE8_9BACT</name>
<proteinExistence type="predicted"/>
<sequence length="157" mass="17010">MKAKDRSENNKSVYLALCLMWVFLLVLMIPNGAYSATTSALISSDDAVKIAEGFVKSRESKAGYEYWNGASFLGVQPFYSSNDVVIAYEVSFKSAKGDNAGYVMVYANKNAGVIQSFSPSGPSTGSQLKEFYTNVLKGEIEKAGLSVADEHFLLSSI</sequence>
<evidence type="ECO:0000313" key="1">
    <source>
        <dbReference type="EMBL" id="KJU84481.1"/>
    </source>
</evidence>
<keyword evidence="2" id="KW-1185">Reference proteome</keyword>
<accession>A0A0F3GRE8</accession>
<protein>
    <submittedName>
        <fullName evidence="1">Secreted protein</fullName>
    </submittedName>
</protein>
<comment type="caution">
    <text evidence="1">The sequence shown here is derived from an EMBL/GenBank/DDBJ whole genome shotgun (WGS) entry which is preliminary data.</text>
</comment>
<dbReference type="AlphaFoldDB" id="A0A0F3GRE8"/>
<gene>
    <name evidence="1" type="ORF">MBAV_003326</name>
</gene>
<reference evidence="1 2" key="1">
    <citation type="submission" date="2015-02" db="EMBL/GenBank/DDBJ databases">
        <title>Single-cell genomics of uncultivated deep-branching MTB reveals a conserved set of magnetosome genes.</title>
        <authorList>
            <person name="Kolinko S."/>
            <person name="Richter M."/>
            <person name="Glockner F.O."/>
            <person name="Brachmann A."/>
            <person name="Schuler D."/>
        </authorList>
    </citation>
    <scope>NUCLEOTIDE SEQUENCE [LARGE SCALE GENOMIC DNA]</scope>
    <source>
        <strain evidence="1">TM-1</strain>
    </source>
</reference>